<dbReference type="Pfam" id="PF08434">
    <property type="entry name" value="CLCA"/>
    <property type="match status" value="1"/>
</dbReference>
<dbReference type="Gene3D" id="3.40.50.410">
    <property type="entry name" value="von Willebrand factor, type A domain"/>
    <property type="match status" value="1"/>
</dbReference>
<keyword evidence="4" id="KW-1185">Reference proteome</keyword>
<dbReference type="EMBL" id="MRZV01000178">
    <property type="protein sequence ID" value="PIK56363.1"/>
    <property type="molecule type" value="Genomic_DNA"/>
</dbReference>
<dbReference type="STRING" id="307972.A0A2G8L7X4"/>
<organism evidence="3 4">
    <name type="scientific">Stichopus japonicus</name>
    <name type="common">Sea cucumber</name>
    <dbReference type="NCBI Taxonomy" id="307972"/>
    <lineage>
        <taxon>Eukaryota</taxon>
        <taxon>Metazoa</taxon>
        <taxon>Echinodermata</taxon>
        <taxon>Eleutherozoa</taxon>
        <taxon>Echinozoa</taxon>
        <taxon>Holothuroidea</taxon>
        <taxon>Aspidochirotacea</taxon>
        <taxon>Aspidochirotida</taxon>
        <taxon>Stichopodidae</taxon>
        <taxon>Apostichopus</taxon>
    </lineage>
</organism>
<feature type="transmembrane region" description="Helical" evidence="1">
    <location>
        <begin position="819"/>
        <end position="842"/>
    </location>
</feature>
<protein>
    <submittedName>
        <fullName evidence="3">Putative calcium-activated chloride channel regulator 1-like</fullName>
    </submittedName>
</protein>
<dbReference type="OrthoDB" id="10021899at2759"/>
<proteinExistence type="predicted"/>
<evidence type="ECO:0000259" key="2">
    <source>
        <dbReference type="PROSITE" id="PS50234"/>
    </source>
</evidence>
<dbReference type="PANTHER" id="PTHR10579:SF177">
    <property type="entry name" value="CALCIUM-ACTIVATED CHLORIDE CHANNEL REGULATOR 4-LIKE PROTEIN"/>
    <property type="match status" value="1"/>
</dbReference>
<comment type="caution">
    <text evidence="3">The sequence shown here is derived from an EMBL/GenBank/DDBJ whole genome shotgun (WGS) entry which is preliminary data.</text>
</comment>
<dbReference type="SMART" id="SM00327">
    <property type="entry name" value="VWA"/>
    <property type="match status" value="1"/>
</dbReference>
<keyword evidence="1" id="KW-0472">Membrane</keyword>
<evidence type="ECO:0000256" key="1">
    <source>
        <dbReference type="SAM" id="Phobius"/>
    </source>
</evidence>
<evidence type="ECO:0000313" key="4">
    <source>
        <dbReference type="Proteomes" id="UP000230750"/>
    </source>
</evidence>
<dbReference type="SUPFAM" id="SSF53300">
    <property type="entry name" value="vWA-like"/>
    <property type="match status" value="1"/>
</dbReference>
<dbReference type="NCBIfam" id="NF041940">
    <property type="entry name" value="choice_anch_X"/>
    <property type="match status" value="1"/>
</dbReference>
<dbReference type="InterPro" id="IPR036465">
    <property type="entry name" value="vWFA_dom_sf"/>
</dbReference>
<keyword evidence="1" id="KW-0812">Transmembrane</keyword>
<gene>
    <name evidence="3" type="ORF">BSL78_06737</name>
</gene>
<accession>A0A2G8L7X4</accession>
<sequence length="963" mass="105956">MQDALFHTGRLLVHEWGHFRWGLFNEYPDEQADQQFYSEFFYSSIREEYQATRCSAEWDAVNIVFDSAQGTYRECVGNSSVGYEDGCISIPTPYQNRTTGSIMYGYTNIEQITEFCDNDTTDESNLHVAGAPNKHNRICDLKSSWEVMREHPDFANNANPPQNLSDKDLLPNIVVARVRPLRLVLVLDTSGSMGDYNRIEKQAAATMNFIMTTAVDGISLGIVDFDSTGKQISGLVKLDSEDTRRKLAQKIPQEAQGGTCIGCGLEVALEILQGGGQTAEGGIVILITDGKDSGSNGEKTTAMKLKYSELRVKINSVAFSNDADTVVPDLASATGGRFFLQTDDIGSTGLHDAFHATVEGQGLFQERPFQLFTESISATEVVNETYDVLIDSSIGHRTTIEVIYYEENEDTVINMTVVSPSGDVITSNSPEYREEREFKFIIIEINDTAEPGWWHFYFDELLGVLEVLVSVSSRQPPGGAGAITATAVMNSAVTNVEQGENMVIFSEVKQGSYPVLRCNVIATVERPDGDPIQLELFDNGAGADLTAGDGIYSRYFTEYDGEGFYGVQVTVHNADETAVLSTQGENGQYFSLAQPYVDPYQLLDGNISQTENDLMLLPGMPPPAFNETKAPQFMRRTSGGSNRVPSVPTGDFLPPCRIRDLQVSTSSYNDSLVMLSFTAPGGNLDFGKAHRYSIQSSLNLSRETAFDIQETDILEGNLTMPQEYGNNEQFVINVNLAPEEKSVAVMYFAITAYDENNNTSGYSNIGQATFRRYIPAYVPLPSSHAETTASIRITTRGYHVTTDSPGKIPVVTIKYNLEVILVSCLSAGIVLFLLIFFGVACFSNHLINLDVKDQNQQLGVSREDAHQDMVSIPTTSLDKISTVSSRSIMISFDGPNIISSEIHNASTLEEVTELDSDSSSSSWPEATACYPNSTYGQCNRQVLYVSPKYDPSFDANNIPGQYF</sequence>
<dbReference type="InterPro" id="IPR051266">
    <property type="entry name" value="CLCR"/>
</dbReference>
<reference evidence="3 4" key="1">
    <citation type="journal article" date="2017" name="PLoS Biol.">
        <title>The sea cucumber genome provides insights into morphological evolution and visceral regeneration.</title>
        <authorList>
            <person name="Zhang X."/>
            <person name="Sun L."/>
            <person name="Yuan J."/>
            <person name="Sun Y."/>
            <person name="Gao Y."/>
            <person name="Zhang L."/>
            <person name="Li S."/>
            <person name="Dai H."/>
            <person name="Hamel J.F."/>
            <person name="Liu C."/>
            <person name="Yu Y."/>
            <person name="Liu S."/>
            <person name="Lin W."/>
            <person name="Guo K."/>
            <person name="Jin S."/>
            <person name="Xu P."/>
            <person name="Storey K.B."/>
            <person name="Huan P."/>
            <person name="Zhang T."/>
            <person name="Zhou Y."/>
            <person name="Zhang J."/>
            <person name="Lin C."/>
            <person name="Li X."/>
            <person name="Xing L."/>
            <person name="Huo D."/>
            <person name="Sun M."/>
            <person name="Wang L."/>
            <person name="Mercier A."/>
            <person name="Li F."/>
            <person name="Yang H."/>
            <person name="Xiang J."/>
        </authorList>
    </citation>
    <scope>NUCLEOTIDE SEQUENCE [LARGE SCALE GENOMIC DNA]</scope>
    <source>
        <strain evidence="3">Shaxun</strain>
        <tissue evidence="3">Muscle</tissue>
    </source>
</reference>
<dbReference type="Proteomes" id="UP000230750">
    <property type="component" value="Unassembled WGS sequence"/>
</dbReference>
<dbReference type="Pfam" id="PF13519">
    <property type="entry name" value="VWA_2"/>
    <property type="match status" value="1"/>
</dbReference>
<keyword evidence="1" id="KW-1133">Transmembrane helix</keyword>
<name>A0A2G8L7X4_STIJA</name>
<feature type="domain" description="VWFA" evidence="2">
    <location>
        <begin position="182"/>
        <end position="358"/>
    </location>
</feature>
<dbReference type="PROSITE" id="PS50234">
    <property type="entry name" value="VWFA"/>
    <property type="match status" value="1"/>
</dbReference>
<dbReference type="CDD" id="cd00198">
    <property type="entry name" value="vWFA"/>
    <property type="match status" value="1"/>
</dbReference>
<dbReference type="PANTHER" id="PTHR10579">
    <property type="entry name" value="CALCIUM-ACTIVATED CHLORIDE CHANNEL REGULATOR"/>
    <property type="match status" value="1"/>
</dbReference>
<dbReference type="InterPro" id="IPR002035">
    <property type="entry name" value="VWF_A"/>
</dbReference>
<dbReference type="InterPro" id="IPR013642">
    <property type="entry name" value="CLCA_N"/>
</dbReference>
<dbReference type="AlphaFoldDB" id="A0A2G8L7X4"/>
<evidence type="ECO:0000313" key="3">
    <source>
        <dbReference type="EMBL" id="PIK56363.1"/>
    </source>
</evidence>